<comment type="similarity">
    <text evidence="7">Belongs to the MIF4GD family.</text>
</comment>
<proteinExistence type="inferred from homology"/>
<dbReference type="GO" id="GO:0005829">
    <property type="term" value="C:cytosol"/>
    <property type="evidence" value="ECO:0007669"/>
    <property type="project" value="TreeGrafter"/>
</dbReference>
<evidence type="ECO:0000259" key="9">
    <source>
        <dbReference type="Pfam" id="PF02854"/>
    </source>
</evidence>
<comment type="function">
    <text evidence="6">Functions in replication-dependent translation of histone mRNAs which differ from other eukaryotic mRNAs in that they do not end with a poly-A tail but a stem-loop. May participate in circularizing those mRNAs specifically enhancing their translation.</text>
</comment>
<organism evidence="10 11">
    <name type="scientific">Chanos chanos</name>
    <name type="common">Milkfish</name>
    <name type="synonym">Mugil chanos</name>
    <dbReference type="NCBI Taxonomy" id="29144"/>
    <lineage>
        <taxon>Eukaryota</taxon>
        <taxon>Metazoa</taxon>
        <taxon>Chordata</taxon>
        <taxon>Craniata</taxon>
        <taxon>Vertebrata</taxon>
        <taxon>Euteleostomi</taxon>
        <taxon>Actinopterygii</taxon>
        <taxon>Neopterygii</taxon>
        <taxon>Teleostei</taxon>
        <taxon>Ostariophysi</taxon>
        <taxon>Gonorynchiformes</taxon>
        <taxon>Chanidae</taxon>
        <taxon>Chanos</taxon>
    </lineage>
</organism>
<dbReference type="GO" id="GO:0005634">
    <property type="term" value="C:nucleus"/>
    <property type="evidence" value="ECO:0007669"/>
    <property type="project" value="UniProtKB-SubCell"/>
</dbReference>
<feature type="domain" description="MIF4G" evidence="9">
    <location>
        <begin position="3"/>
        <end position="199"/>
    </location>
</feature>
<accession>A0A6J2VZJ4</accession>
<comment type="subcellular location">
    <subcellularLocation>
        <location evidence="2">Cytoplasm</location>
    </subcellularLocation>
    <subcellularLocation>
        <location evidence="1">Nucleus</location>
    </subcellularLocation>
</comment>
<keyword evidence="10" id="KW-1185">Reference proteome</keyword>
<evidence type="ECO:0000256" key="1">
    <source>
        <dbReference type="ARBA" id="ARBA00004123"/>
    </source>
</evidence>
<dbReference type="AlphaFoldDB" id="A0A6J2VZJ4"/>
<evidence type="ECO:0000256" key="6">
    <source>
        <dbReference type="ARBA" id="ARBA00037643"/>
    </source>
</evidence>
<evidence type="ECO:0000313" key="10">
    <source>
        <dbReference type="Proteomes" id="UP000504632"/>
    </source>
</evidence>
<evidence type="ECO:0000256" key="5">
    <source>
        <dbReference type="ARBA" id="ARBA00023242"/>
    </source>
</evidence>
<dbReference type="GO" id="GO:0008494">
    <property type="term" value="F:translation activator activity"/>
    <property type="evidence" value="ECO:0007669"/>
    <property type="project" value="TreeGrafter"/>
</dbReference>
<dbReference type="InterPro" id="IPR016024">
    <property type="entry name" value="ARM-type_fold"/>
</dbReference>
<dbReference type="OrthoDB" id="6357832at2759"/>
<keyword evidence="5" id="KW-0539">Nucleus</keyword>
<name>A0A6J2VZJ4_CHACN</name>
<dbReference type="CTD" id="393355"/>
<dbReference type="Proteomes" id="UP000504632">
    <property type="component" value="Chromosome 8"/>
</dbReference>
<dbReference type="SUPFAM" id="SSF48371">
    <property type="entry name" value="ARM repeat"/>
    <property type="match status" value="1"/>
</dbReference>
<dbReference type="GO" id="GO:0006446">
    <property type="term" value="P:regulation of translational initiation"/>
    <property type="evidence" value="ECO:0007669"/>
    <property type="project" value="TreeGrafter"/>
</dbReference>
<evidence type="ECO:0000256" key="2">
    <source>
        <dbReference type="ARBA" id="ARBA00004496"/>
    </source>
</evidence>
<evidence type="ECO:0000256" key="8">
    <source>
        <dbReference type="ARBA" id="ARBA00038641"/>
    </source>
</evidence>
<dbReference type="GO" id="GO:0003723">
    <property type="term" value="F:RNA binding"/>
    <property type="evidence" value="ECO:0007669"/>
    <property type="project" value="InterPro"/>
</dbReference>
<protein>
    <submittedName>
        <fullName evidence="11">MIF4G domain-containing protein A</fullName>
    </submittedName>
</protein>
<dbReference type="GeneID" id="115819085"/>
<sequence length="217" mass="25366">MEESKIQSFDEETQKLLKSALKEPNKVDLEILSKAIVDKSMKDIFICKDAGPVCYAIVQTEAKQCNTSVFRRKLLTRLQQEFSAREETRKRSIQEWVCVVTFICNIFDYLKVNNEPMVALVDPIYDCLFRLARPDALLNDEEVNCLVVQLHRVGEQLERMNSQRMDELFYLLRDGFLLQESLSSMTRLQLLEILEFRASGWTLTDTAQHYYYSEVVD</sequence>
<dbReference type="InParanoid" id="A0A6J2VZJ4"/>
<keyword evidence="4" id="KW-0810">Translation regulation</keyword>
<dbReference type="Gene3D" id="1.25.40.180">
    <property type="match status" value="1"/>
</dbReference>
<evidence type="ECO:0000256" key="4">
    <source>
        <dbReference type="ARBA" id="ARBA00022845"/>
    </source>
</evidence>
<dbReference type="RefSeq" id="XP_030638485.1">
    <property type="nucleotide sequence ID" value="XM_030782625.1"/>
</dbReference>
<evidence type="ECO:0000256" key="7">
    <source>
        <dbReference type="ARBA" id="ARBA00038204"/>
    </source>
</evidence>
<gene>
    <name evidence="11" type="primary">mif4gda</name>
</gene>
<dbReference type="InterPro" id="IPR051367">
    <property type="entry name" value="mRNA_TranslReg/HistoneTransl"/>
</dbReference>
<dbReference type="Pfam" id="PF02854">
    <property type="entry name" value="MIF4G"/>
    <property type="match status" value="1"/>
</dbReference>
<evidence type="ECO:0000313" key="11">
    <source>
        <dbReference type="RefSeq" id="XP_030638485.1"/>
    </source>
</evidence>
<reference evidence="11" key="1">
    <citation type="submission" date="2025-08" db="UniProtKB">
        <authorList>
            <consortium name="RefSeq"/>
        </authorList>
    </citation>
    <scope>IDENTIFICATION</scope>
</reference>
<dbReference type="PANTHER" id="PTHR23254">
    <property type="entry name" value="EIF4G DOMAIN PROTEIN"/>
    <property type="match status" value="1"/>
</dbReference>
<keyword evidence="3" id="KW-0963">Cytoplasm</keyword>
<evidence type="ECO:0000256" key="3">
    <source>
        <dbReference type="ARBA" id="ARBA00022490"/>
    </source>
</evidence>
<dbReference type="InterPro" id="IPR003890">
    <property type="entry name" value="MIF4G-like_typ-3"/>
</dbReference>
<comment type="subunit">
    <text evidence="8">Interacts with eif4g1, eif4g2 and slbp; probably tethered by SLBP to the 3'-end of mRNAs ending with the histone stem-loop, it also interacts with eif4g1 which is bound to their 5'-end.</text>
</comment>
<dbReference type="PANTHER" id="PTHR23254:SF17">
    <property type="entry name" value="MIF4G DOMAIN-CONTAINING PROTEIN"/>
    <property type="match status" value="1"/>
</dbReference>